<proteinExistence type="inferred from homology"/>
<gene>
    <name evidence="5" type="ORF">OE104_10080</name>
</gene>
<keyword evidence="3" id="KW-1133">Transmembrane helix</keyword>
<keyword evidence="3" id="KW-0472">Membrane</keyword>
<evidence type="ECO:0000256" key="2">
    <source>
        <dbReference type="ARBA" id="ARBA00024438"/>
    </source>
</evidence>
<dbReference type="KEGG" id="faf:OE104_10080"/>
<dbReference type="RefSeq" id="WP_275416734.1">
    <property type="nucleotide sequence ID" value="NZ_CP106878.1"/>
</dbReference>
<keyword evidence="6" id="KW-1185">Reference proteome</keyword>
<evidence type="ECO:0000259" key="4">
    <source>
        <dbReference type="Pfam" id="PF13490"/>
    </source>
</evidence>
<evidence type="ECO:0000256" key="1">
    <source>
        <dbReference type="ARBA" id="ARBA00024353"/>
    </source>
</evidence>
<dbReference type="Gene3D" id="1.10.10.1320">
    <property type="entry name" value="Anti-sigma factor, zinc-finger domain"/>
    <property type="match status" value="1"/>
</dbReference>
<accession>A0A9E8LST5</accession>
<name>A0A9E8LST5_9BACI</name>
<dbReference type="EMBL" id="CP106878">
    <property type="protein sequence ID" value="WAA08950.1"/>
    <property type="molecule type" value="Genomic_DNA"/>
</dbReference>
<protein>
    <recommendedName>
        <fullName evidence="2">Anti-sigma-W factor RsiW</fullName>
    </recommendedName>
</protein>
<feature type="transmembrane region" description="Helical" evidence="3">
    <location>
        <begin position="234"/>
        <end position="254"/>
    </location>
</feature>
<feature type="transmembrane region" description="Helical" evidence="3">
    <location>
        <begin position="269"/>
        <end position="290"/>
    </location>
</feature>
<reference evidence="5" key="1">
    <citation type="submission" date="2022-09" db="EMBL/GenBank/DDBJ databases">
        <title>Complete Genomes of Fervidibacillus albus and Fervidibacillus halotolerans isolated from tidal flat sediments.</title>
        <authorList>
            <person name="Kwon K.K."/>
            <person name="Yang S.-H."/>
            <person name="Park M.J."/>
            <person name="Oh H.-M."/>
        </authorList>
    </citation>
    <scope>NUCLEOTIDE SEQUENCE</scope>
    <source>
        <strain evidence="5">MEBiC13591</strain>
    </source>
</reference>
<evidence type="ECO:0000256" key="3">
    <source>
        <dbReference type="SAM" id="Phobius"/>
    </source>
</evidence>
<dbReference type="AlphaFoldDB" id="A0A9E8LST5"/>
<evidence type="ECO:0000313" key="5">
    <source>
        <dbReference type="EMBL" id="WAA08950.1"/>
    </source>
</evidence>
<organism evidence="5 6">
    <name type="scientific">Fervidibacillus albus</name>
    <dbReference type="NCBI Taxonomy" id="2980026"/>
    <lineage>
        <taxon>Bacteria</taxon>
        <taxon>Bacillati</taxon>
        <taxon>Bacillota</taxon>
        <taxon>Bacilli</taxon>
        <taxon>Bacillales</taxon>
        <taxon>Bacillaceae</taxon>
        <taxon>Fervidibacillus</taxon>
    </lineage>
</organism>
<feature type="domain" description="Putative zinc-finger" evidence="4">
    <location>
        <begin position="5"/>
        <end position="38"/>
    </location>
</feature>
<dbReference type="Pfam" id="PF13490">
    <property type="entry name" value="zf-HC2"/>
    <property type="match status" value="1"/>
</dbReference>
<evidence type="ECO:0000313" key="6">
    <source>
        <dbReference type="Proteomes" id="UP001164718"/>
    </source>
</evidence>
<dbReference type="Proteomes" id="UP001164718">
    <property type="component" value="Chromosome"/>
</dbReference>
<feature type="transmembrane region" description="Helical" evidence="3">
    <location>
        <begin position="207"/>
        <end position="227"/>
    </location>
</feature>
<sequence>MNVTCNVIKDILPLYLENMLSDDSTEMVEKHLEHCQECKNYLEELKTFHQVPVDTNISPLLKIKSSIRKKNILTAILAMMIAIMLIVITIAFLTAPKYIPYSERSVTLNEAENGWILVKFENTVSGYDIDQYPTEDNSGYVYHITTWNNTWNKMIKKSKVNYTVLNPNGENVVSVYYYQADGSEDILMYGKDINQGGGIITLPRMFLSYYLLAAIVCTVVCGGVMIIWHRHKKVFRFTLMIFYLSVSYLLSHLIVKGFTTSSYSATRDFFAIVLVLIPMYVAFLTVLHLFRKYKAKNQ</sequence>
<keyword evidence="3" id="KW-0812">Transmembrane</keyword>
<feature type="transmembrane region" description="Helical" evidence="3">
    <location>
        <begin position="72"/>
        <end position="95"/>
    </location>
</feature>
<comment type="similarity">
    <text evidence="1">Belongs to the zinc-associated anti-sigma factor (ZAS) superfamily. Anti-sigma-W factor family.</text>
</comment>
<dbReference type="InterPro" id="IPR041916">
    <property type="entry name" value="Anti_sigma_zinc_sf"/>
</dbReference>
<dbReference type="InterPro" id="IPR027383">
    <property type="entry name" value="Znf_put"/>
</dbReference>